<organism evidence="1 2">
    <name type="scientific">Dubosiella muris</name>
    <dbReference type="NCBI Taxonomy" id="3038133"/>
    <lineage>
        <taxon>Bacteria</taxon>
        <taxon>Bacillati</taxon>
        <taxon>Bacillota</taxon>
        <taxon>Erysipelotrichia</taxon>
        <taxon>Erysipelotrichales</taxon>
        <taxon>Erysipelotrichaceae</taxon>
        <taxon>Dubosiella</taxon>
    </lineage>
</organism>
<evidence type="ECO:0000313" key="1">
    <source>
        <dbReference type="EMBL" id="TGY65926.1"/>
    </source>
</evidence>
<gene>
    <name evidence="1" type="ORF">E5336_06295</name>
</gene>
<dbReference type="Proteomes" id="UP000308836">
    <property type="component" value="Unassembled WGS sequence"/>
</dbReference>
<accession>A0AC61R8L6</accession>
<dbReference type="EMBL" id="SRYG01000011">
    <property type="protein sequence ID" value="TGY65926.1"/>
    <property type="molecule type" value="Genomic_DNA"/>
</dbReference>
<comment type="caution">
    <text evidence="1">The sequence shown here is derived from an EMBL/GenBank/DDBJ whole genome shotgun (WGS) entry which is preliminary data.</text>
</comment>
<proteinExistence type="predicted"/>
<reference evidence="1" key="1">
    <citation type="submission" date="2019-04" db="EMBL/GenBank/DDBJ databases">
        <title>Microbes associate with the intestines of laboratory mice.</title>
        <authorList>
            <person name="Navarre W."/>
            <person name="Wong E."/>
            <person name="Huang K."/>
            <person name="Tropini C."/>
            <person name="Ng K."/>
            <person name="Yu B."/>
        </authorList>
    </citation>
    <scope>NUCLEOTIDE SEQUENCE</scope>
    <source>
        <strain evidence="1">NM09_H32</strain>
    </source>
</reference>
<evidence type="ECO:0000313" key="2">
    <source>
        <dbReference type="Proteomes" id="UP000308836"/>
    </source>
</evidence>
<protein>
    <submittedName>
        <fullName evidence="1">DNA polymerase III subunit delta</fullName>
    </submittedName>
</protein>
<sequence length="309" mass="35064">MDKATFKKNQPVVYRTLSRALKQARIAHAYMFAGPKSAETKETALLFVQSLFCPHPDEDGFACMTCPSCRRYAARESIDVEWVELDRIKKKDILALQQKFSVTAMEKGGKRVYVLDGFDKATPDASNALLKFLEEPGDNLFGILLVENPGNTLTTIQSRCQLIQFRPGAARYVKEGLLAITSEENAKMLASAGYSLEDAKTWLEQEAFETIHEGAREFLENIHSVVAVYHMQKEVFPAKGPNTTKEWVRLWLLWLLYYIKRADIAPLDFEQKIGVTAILIETLDVLNRPVDLALCLDKVYARVRKVVRK</sequence>
<name>A0AC61R8L6_9FIRM</name>
<keyword evidence="2" id="KW-1185">Reference proteome</keyword>